<name>A0A0R1VXS9_9LACO</name>
<evidence type="ECO:0000313" key="2">
    <source>
        <dbReference type="EMBL" id="KRM10496.1"/>
    </source>
</evidence>
<dbReference type="AlphaFoldDB" id="A0A0R1VXS9"/>
<gene>
    <name evidence="2" type="ORF">FD16_GL001198</name>
</gene>
<proteinExistence type="predicted"/>
<evidence type="ECO:0000313" key="3">
    <source>
        <dbReference type="Proteomes" id="UP000051820"/>
    </source>
</evidence>
<keyword evidence="3" id="KW-1185">Reference proteome</keyword>
<dbReference type="PATRIC" id="fig|1423807.3.peg.1220"/>
<keyword evidence="1" id="KW-1133">Transmembrane helix</keyword>
<accession>A0A0R1VXS9</accession>
<keyword evidence="1" id="KW-0472">Membrane</keyword>
<reference evidence="2 3" key="1">
    <citation type="journal article" date="2015" name="Genome Announc.">
        <title>Expanding the biotechnology potential of lactobacilli through comparative genomics of 213 strains and associated genera.</title>
        <authorList>
            <person name="Sun Z."/>
            <person name="Harris H.M."/>
            <person name="McCann A."/>
            <person name="Guo C."/>
            <person name="Argimon S."/>
            <person name="Zhang W."/>
            <person name="Yang X."/>
            <person name="Jeffery I.B."/>
            <person name="Cooney J.C."/>
            <person name="Kagawa T.F."/>
            <person name="Liu W."/>
            <person name="Song Y."/>
            <person name="Salvetti E."/>
            <person name="Wrobel A."/>
            <person name="Rasinkangas P."/>
            <person name="Parkhill J."/>
            <person name="Rea M.C."/>
            <person name="O'Sullivan O."/>
            <person name="Ritari J."/>
            <person name="Douillard F.P."/>
            <person name="Paul Ross R."/>
            <person name="Yang R."/>
            <person name="Briner A.E."/>
            <person name="Felis G.E."/>
            <person name="de Vos W.M."/>
            <person name="Barrangou R."/>
            <person name="Klaenhammer T.R."/>
            <person name="Caufield P.W."/>
            <person name="Cui Y."/>
            <person name="Zhang H."/>
            <person name="O'Toole P.W."/>
        </authorList>
    </citation>
    <scope>NUCLEOTIDE SEQUENCE [LARGE SCALE GENOMIC DNA]</scope>
    <source>
        <strain evidence="2 3">DSM 5007</strain>
    </source>
</reference>
<comment type="caution">
    <text evidence="2">The sequence shown here is derived from an EMBL/GenBank/DDBJ whole genome shotgun (WGS) entry which is preliminary data.</text>
</comment>
<keyword evidence="1" id="KW-0812">Transmembrane</keyword>
<dbReference type="EMBL" id="AZGF01000028">
    <property type="protein sequence ID" value="KRM10496.1"/>
    <property type="molecule type" value="Genomic_DNA"/>
</dbReference>
<dbReference type="Proteomes" id="UP000051820">
    <property type="component" value="Unassembled WGS sequence"/>
</dbReference>
<organism evidence="2 3">
    <name type="scientific">Paucilactobacillus suebicus DSM 5007 = KCTC 3549</name>
    <dbReference type="NCBI Taxonomy" id="1423807"/>
    <lineage>
        <taxon>Bacteria</taxon>
        <taxon>Bacillati</taxon>
        <taxon>Bacillota</taxon>
        <taxon>Bacilli</taxon>
        <taxon>Lactobacillales</taxon>
        <taxon>Lactobacillaceae</taxon>
        <taxon>Paucilactobacillus</taxon>
    </lineage>
</organism>
<feature type="transmembrane region" description="Helical" evidence="1">
    <location>
        <begin position="54"/>
        <end position="75"/>
    </location>
</feature>
<evidence type="ECO:0000256" key="1">
    <source>
        <dbReference type="SAM" id="Phobius"/>
    </source>
</evidence>
<dbReference type="STRING" id="1423807.FD16_GL001198"/>
<sequence>MIPEFGIVLRSGLSGMICLAQHVSNQSAEQSGFRSTFQNQSAEKAEKGVSINRIMIIIPGIGMIVIMLLSGAHWLSEHVSVGK</sequence>
<protein>
    <submittedName>
        <fullName evidence="2">Uncharacterized protein</fullName>
    </submittedName>
</protein>